<keyword evidence="2" id="KW-1185">Reference proteome</keyword>
<evidence type="ECO:0000313" key="1">
    <source>
        <dbReference type="EMBL" id="WUM19450.1"/>
    </source>
</evidence>
<dbReference type="Gene3D" id="3.40.960.10">
    <property type="entry name" value="VSR Endonuclease"/>
    <property type="match status" value="1"/>
</dbReference>
<dbReference type="InterPro" id="IPR011335">
    <property type="entry name" value="Restrct_endonuc-II-like"/>
</dbReference>
<organism evidence="1 2">
    <name type="scientific">Williamsia herbipolensis</name>
    <dbReference type="NCBI Taxonomy" id="1603258"/>
    <lineage>
        <taxon>Bacteria</taxon>
        <taxon>Bacillati</taxon>
        <taxon>Actinomycetota</taxon>
        <taxon>Actinomycetes</taxon>
        <taxon>Mycobacteriales</taxon>
        <taxon>Nocardiaceae</taxon>
        <taxon>Williamsia</taxon>
    </lineage>
</organism>
<dbReference type="RefSeq" id="WP_328856954.1">
    <property type="nucleotide sequence ID" value="NZ_CP108021.1"/>
</dbReference>
<dbReference type="Proteomes" id="UP001432128">
    <property type="component" value="Chromosome"/>
</dbReference>
<evidence type="ECO:0008006" key="3">
    <source>
        <dbReference type="Google" id="ProtNLM"/>
    </source>
</evidence>
<evidence type="ECO:0000313" key="2">
    <source>
        <dbReference type="Proteomes" id="UP001432128"/>
    </source>
</evidence>
<reference evidence="1 2" key="1">
    <citation type="submission" date="2022-10" db="EMBL/GenBank/DDBJ databases">
        <title>The complete genomes of actinobacterial strains from the NBC collection.</title>
        <authorList>
            <person name="Joergensen T.S."/>
            <person name="Alvarez Arevalo M."/>
            <person name="Sterndorff E.B."/>
            <person name="Faurdal D."/>
            <person name="Vuksanovic O."/>
            <person name="Mourched A.-S."/>
            <person name="Charusanti P."/>
            <person name="Shaw S."/>
            <person name="Blin K."/>
            <person name="Weber T."/>
        </authorList>
    </citation>
    <scope>NUCLEOTIDE SEQUENCE [LARGE SCALE GENOMIC DNA]</scope>
    <source>
        <strain evidence="1 2">NBC_00319</strain>
    </source>
</reference>
<name>A0AAU4K065_9NOCA</name>
<proteinExistence type="predicted"/>
<dbReference type="AlphaFoldDB" id="A0AAU4K065"/>
<dbReference type="KEGG" id="whr:OG579_17335"/>
<sequence>MTYVDHDPDIELIRDLNGQGRRFDSVRVTRTDQLDSADVMMIDGLAVTNPVRTAYDLGRRTPDWRALGRLDDLARQTDLDLRQLWVYARDHPRTKGIRQLRELSALIDPKAESPGESWLRLLMIRHGLPRPESQIVITDHRGHEIARFDLGYRRYKIGIDYDGVDFHTSPADRAHDSRRDMRTRDLGWEPLRVTGERLSADPHGVTDRIAEELAIRGFESSTRAARPA</sequence>
<protein>
    <recommendedName>
        <fullName evidence="3">DUF559 domain-containing protein</fullName>
    </recommendedName>
</protein>
<dbReference type="EMBL" id="CP108021">
    <property type="protein sequence ID" value="WUM19450.1"/>
    <property type="molecule type" value="Genomic_DNA"/>
</dbReference>
<dbReference type="SUPFAM" id="SSF52980">
    <property type="entry name" value="Restriction endonuclease-like"/>
    <property type="match status" value="1"/>
</dbReference>
<accession>A0AAU4K065</accession>
<gene>
    <name evidence="1" type="ORF">OG579_17335</name>
</gene>